<dbReference type="GO" id="GO:0006043">
    <property type="term" value="P:glucosamine catabolic process"/>
    <property type="evidence" value="ECO:0007669"/>
    <property type="project" value="TreeGrafter"/>
</dbReference>
<dbReference type="GO" id="GO:0006046">
    <property type="term" value="P:N-acetylglucosamine catabolic process"/>
    <property type="evidence" value="ECO:0007669"/>
    <property type="project" value="TreeGrafter"/>
</dbReference>
<dbReference type="PANTHER" id="PTHR11280:SF6">
    <property type="entry name" value="GLUCOSAMINE-6-PHOSPHATE ISOMERASE NAGB"/>
    <property type="match status" value="1"/>
</dbReference>
<sequence length="177" mass="19777">MGKAAAAEAASILISAIKKKGNAVLVAATGASQFEFLENLTRISSIDWSKTTMFHLDEYIGIPETHPASFRKYLRERLIDKVHPGTVYLIKGDAENPELECQHLSEVISEKKIDVAFVGIGENGHLAFNDPPADFETERPYIVVMLDEACRRQQLSEGWFKTLDEVPKRAISMSIRQ</sequence>
<proteinExistence type="predicted"/>
<gene>
    <name evidence="2" type="ORF">S12H4_58623</name>
</gene>
<dbReference type="InterPro" id="IPR006148">
    <property type="entry name" value="Glc/Gal-6P_isomerase"/>
</dbReference>
<reference evidence="2" key="1">
    <citation type="journal article" date="2014" name="Front. Microbiol.">
        <title>High frequency of phylogenetically diverse reductive dehalogenase-homologous genes in deep subseafloor sedimentary metagenomes.</title>
        <authorList>
            <person name="Kawai M."/>
            <person name="Futagami T."/>
            <person name="Toyoda A."/>
            <person name="Takaki Y."/>
            <person name="Nishi S."/>
            <person name="Hori S."/>
            <person name="Arai W."/>
            <person name="Tsubouchi T."/>
            <person name="Morono Y."/>
            <person name="Uchiyama I."/>
            <person name="Ito T."/>
            <person name="Fujiyama A."/>
            <person name="Inagaki F."/>
            <person name="Takami H."/>
        </authorList>
    </citation>
    <scope>NUCLEOTIDE SEQUENCE</scope>
    <source>
        <strain evidence="2">Expedition CK06-06</strain>
    </source>
</reference>
<organism evidence="2">
    <name type="scientific">marine sediment metagenome</name>
    <dbReference type="NCBI Taxonomy" id="412755"/>
    <lineage>
        <taxon>unclassified sequences</taxon>
        <taxon>metagenomes</taxon>
        <taxon>ecological metagenomes</taxon>
    </lineage>
</organism>
<dbReference type="GO" id="GO:0005737">
    <property type="term" value="C:cytoplasm"/>
    <property type="evidence" value="ECO:0007669"/>
    <property type="project" value="TreeGrafter"/>
</dbReference>
<evidence type="ECO:0000259" key="1">
    <source>
        <dbReference type="Pfam" id="PF01182"/>
    </source>
</evidence>
<dbReference type="GO" id="GO:0042802">
    <property type="term" value="F:identical protein binding"/>
    <property type="evidence" value="ECO:0007669"/>
    <property type="project" value="TreeGrafter"/>
</dbReference>
<accession>X1UT28</accession>
<comment type="caution">
    <text evidence="2">The sequence shown here is derived from an EMBL/GenBank/DDBJ whole genome shotgun (WGS) entry which is preliminary data.</text>
</comment>
<protein>
    <recommendedName>
        <fullName evidence="1">Glucosamine/galactosamine-6-phosphate isomerase domain-containing protein</fullName>
    </recommendedName>
</protein>
<name>X1UT28_9ZZZZ</name>
<dbReference type="SUPFAM" id="SSF100950">
    <property type="entry name" value="NagB/RpiA/CoA transferase-like"/>
    <property type="match status" value="1"/>
</dbReference>
<dbReference type="Gene3D" id="3.40.50.1360">
    <property type="match status" value="1"/>
</dbReference>
<dbReference type="InterPro" id="IPR004547">
    <property type="entry name" value="Glucosamine6P_isomerase"/>
</dbReference>
<evidence type="ECO:0000313" key="2">
    <source>
        <dbReference type="EMBL" id="GAJ20624.1"/>
    </source>
</evidence>
<dbReference type="Pfam" id="PF01182">
    <property type="entry name" value="Glucosamine_iso"/>
    <property type="match status" value="1"/>
</dbReference>
<dbReference type="InterPro" id="IPR037171">
    <property type="entry name" value="NagB/RpiA_transferase-like"/>
</dbReference>
<dbReference type="GO" id="GO:0019262">
    <property type="term" value="P:N-acetylneuraminate catabolic process"/>
    <property type="evidence" value="ECO:0007669"/>
    <property type="project" value="TreeGrafter"/>
</dbReference>
<dbReference type="GO" id="GO:0005975">
    <property type="term" value="P:carbohydrate metabolic process"/>
    <property type="evidence" value="ECO:0007669"/>
    <property type="project" value="InterPro"/>
</dbReference>
<dbReference type="PANTHER" id="PTHR11280">
    <property type="entry name" value="GLUCOSAMINE-6-PHOSPHATE ISOMERASE"/>
    <property type="match status" value="1"/>
</dbReference>
<feature type="domain" description="Glucosamine/galactosamine-6-phosphate isomerase" evidence="1">
    <location>
        <begin position="3"/>
        <end position="139"/>
    </location>
</feature>
<feature type="non-terminal residue" evidence="2">
    <location>
        <position position="177"/>
    </location>
</feature>
<dbReference type="AlphaFoldDB" id="X1UT28"/>
<dbReference type="GO" id="GO:0004342">
    <property type="term" value="F:glucosamine-6-phosphate deaminase activity"/>
    <property type="evidence" value="ECO:0007669"/>
    <property type="project" value="InterPro"/>
</dbReference>
<dbReference type="EMBL" id="BARW01038124">
    <property type="protein sequence ID" value="GAJ20624.1"/>
    <property type="molecule type" value="Genomic_DNA"/>
</dbReference>